<dbReference type="PROSITE" id="PS51839">
    <property type="entry name" value="4FE4S_HC3"/>
    <property type="match status" value="1"/>
</dbReference>
<evidence type="ECO:0000256" key="14">
    <source>
        <dbReference type="SAM" id="MobiDB-lite"/>
    </source>
</evidence>
<evidence type="ECO:0000259" key="16">
    <source>
        <dbReference type="PROSITE" id="PS51839"/>
    </source>
</evidence>
<evidence type="ECO:0000256" key="9">
    <source>
        <dbReference type="ARBA" id="ARBA00023004"/>
    </source>
</evidence>
<keyword evidence="6" id="KW-0874">Quinone</keyword>
<dbReference type="PROSITE" id="PS00641">
    <property type="entry name" value="COMPLEX1_75K_1"/>
    <property type="match status" value="1"/>
</dbReference>
<dbReference type="RefSeq" id="WP_406696086.1">
    <property type="nucleotide sequence ID" value="NZ_CP155447.1"/>
</dbReference>
<feature type="domain" description="4Fe-4S Mo/W bis-MGD-type" evidence="15">
    <location>
        <begin position="227"/>
        <end position="283"/>
    </location>
</feature>
<keyword evidence="8" id="KW-1278">Translocase</keyword>
<keyword evidence="10" id="KW-0411">Iron-sulfur</keyword>
<dbReference type="SMART" id="SM00926">
    <property type="entry name" value="Molybdop_Fe4S4"/>
    <property type="match status" value="1"/>
</dbReference>
<dbReference type="Gene3D" id="3.40.50.740">
    <property type="match status" value="1"/>
</dbReference>
<protein>
    <submittedName>
        <fullName evidence="17">Molybdopterin-dependent oxidoreductase</fullName>
    </submittedName>
</protein>
<evidence type="ECO:0000256" key="11">
    <source>
        <dbReference type="ARBA" id="ARBA00023027"/>
    </source>
</evidence>
<evidence type="ECO:0000256" key="2">
    <source>
        <dbReference type="ARBA" id="ARBA00004370"/>
    </source>
</evidence>
<dbReference type="PROSITE" id="PS00643">
    <property type="entry name" value="COMPLEX1_75K_3"/>
    <property type="match status" value="1"/>
</dbReference>
<dbReference type="InterPro" id="IPR006963">
    <property type="entry name" value="Mopterin_OxRdtase_4Fe-4S_dom"/>
</dbReference>
<dbReference type="GO" id="GO:0016491">
    <property type="term" value="F:oxidoreductase activity"/>
    <property type="evidence" value="ECO:0007669"/>
    <property type="project" value="InterPro"/>
</dbReference>
<dbReference type="GO" id="GO:0008137">
    <property type="term" value="F:NADH dehydrogenase (ubiquinone) activity"/>
    <property type="evidence" value="ECO:0007669"/>
    <property type="project" value="InterPro"/>
</dbReference>
<evidence type="ECO:0000256" key="5">
    <source>
        <dbReference type="ARBA" id="ARBA00022714"/>
    </source>
</evidence>
<dbReference type="Pfam" id="PF22151">
    <property type="entry name" value="Fer4_NDSU1"/>
    <property type="match status" value="1"/>
</dbReference>
<evidence type="ECO:0000256" key="7">
    <source>
        <dbReference type="ARBA" id="ARBA00022723"/>
    </source>
</evidence>
<feature type="domain" description="4Fe-4S His(Cys)3-ligated-type" evidence="16">
    <location>
        <begin position="90"/>
        <end position="129"/>
    </location>
</feature>
<feature type="region of interest" description="Disordered" evidence="14">
    <location>
        <begin position="566"/>
        <end position="590"/>
    </location>
</feature>
<dbReference type="SUPFAM" id="SSF53706">
    <property type="entry name" value="Formate dehydrogenase/DMSO reductase, domains 1-3"/>
    <property type="match status" value="1"/>
</dbReference>
<sequence>MATIFINGQEHEIPEGEKLNAIQMASRVGVDIPYYCWHPALSVVANCRMCEIEVGNKDPKTGEIKMIPKLVPACQTPAKDATVIVTDSPKVKEHQRMIMELLLINHPLDCPVCDQAGECGLQDYSYEYGQSNHRFVEERTVNPRKDVSDLIQLNQDRCIMCTRCVRFTREITQTGELQVMRRGNHAEIGTFPEYPLENPLAGNVVDICPVGALLDKDFLHKQRVWFLSKHDSICTRCSTGCNVSAEENRGQLWRYKPRFNPDVNDYWICDEGRYSYKEANDPALLNAMYVRQDGDLKPASIDQALKDVSRGFAQINESGGVVAGILSPFLTVEEAYLLASYLKGLNSANVLALGPVPRVGVDRTFEPDQLKGRTGDTSFVVPRPFTIHSEKCPNRRGVEAILEHFQGQVIDFASISGRAAHGEFRGLFVASDAIDPAFTDEDVRKLRPKVEFLVVQDTHVTDLAQAADVVLAGATFAEKAGSYVNADGRLQYAEASLPPRDGSLPDLDLLAILIGRSTGPADSRDILAELAGIVPGFAVATGGRVAPFGVVLGSEEPVGAGVPFRDAWMQPRGAKGDRPGEPSPKGGKDA</sequence>
<dbReference type="PROSITE" id="PS51669">
    <property type="entry name" value="4FE4S_MOW_BIS_MGD"/>
    <property type="match status" value="1"/>
</dbReference>
<proteinExistence type="inferred from homology"/>
<dbReference type="FunFam" id="3.10.20.740:FF:000004">
    <property type="entry name" value="NADH-quinone oxidoreductase"/>
    <property type="match status" value="1"/>
</dbReference>
<dbReference type="InterPro" id="IPR000283">
    <property type="entry name" value="NADH_UbQ_OxRdtase_75kDa_su_CS"/>
</dbReference>
<evidence type="ECO:0000256" key="4">
    <source>
        <dbReference type="ARBA" id="ARBA00022485"/>
    </source>
</evidence>
<dbReference type="EMBL" id="CP155447">
    <property type="protein sequence ID" value="XBH03352.1"/>
    <property type="molecule type" value="Genomic_DNA"/>
</dbReference>
<dbReference type="GO" id="GO:0051537">
    <property type="term" value="F:2 iron, 2 sulfur cluster binding"/>
    <property type="evidence" value="ECO:0007669"/>
    <property type="project" value="UniProtKB-KW"/>
</dbReference>
<dbReference type="AlphaFoldDB" id="A0AAU7CCZ7"/>
<dbReference type="PANTHER" id="PTHR43105:SF10">
    <property type="entry name" value="NADH-QUINONE OXIDOREDUCTASE SUBUNIT G"/>
    <property type="match status" value="1"/>
</dbReference>
<dbReference type="InterPro" id="IPR036010">
    <property type="entry name" value="2Fe-2S_ferredoxin-like_sf"/>
</dbReference>
<evidence type="ECO:0000256" key="8">
    <source>
        <dbReference type="ARBA" id="ARBA00022967"/>
    </source>
</evidence>
<feature type="compositionally biased region" description="Basic and acidic residues" evidence="14">
    <location>
        <begin position="574"/>
        <end position="590"/>
    </location>
</feature>
<evidence type="ECO:0000256" key="3">
    <source>
        <dbReference type="ARBA" id="ARBA00005404"/>
    </source>
</evidence>
<keyword evidence="11" id="KW-0520">NAD</keyword>
<accession>A0AAU7CCZ7</accession>
<organism evidence="17">
    <name type="scientific">Singulisphaera sp. Ch08</name>
    <dbReference type="NCBI Taxonomy" id="3120278"/>
    <lineage>
        <taxon>Bacteria</taxon>
        <taxon>Pseudomonadati</taxon>
        <taxon>Planctomycetota</taxon>
        <taxon>Planctomycetia</taxon>
        <taxon>Isosphaerales</taxon>
        <taxon>Isosphaeraceae</taxon>
        <taxon>Singulisphaera</taxon>
    </lineage>
</organism>
<evidence type="ECO:0000256" key="12">
    <source>
        <dbReference type="ARBA" id="ARBA00023136"/>
    </source>
</evidence>
<dbReference type="Pfam" id="PF13510">
    <property type="entry name" value="Fer2_4"/>
    <property type="match status" value="1"/>
</dbReference>
<evidence type="ECO:0000256" key="6">
    <source>
        <dbReference type="ARBA" id="ARBA00022719"/>
    </source>
</evidence>
<evidence type="ECO:0000259" key="15">
    <source>
        <dbReference type="PROSITE" id="PS51669"/>
    </source>
</evidence>
<dbReference type="InterPro" id="IPR050123">
    <property type="entry name" value="Prok_molybdopt-oxidoreductase"/>
</dbReference>
<dbReference type="Pfam" id="PF10588">
    <property type="entry name" value="NADH-G_4Fe-4S_3"/>
    <property type="match status" value="1"/>
</dbReference>
<name>A0AAU7CCZ7_9BACT</name>
<dbReference type="Gene3D" id="2.20.25.90">
    <property type="entry name" value="ADC-like domains"/>
    <property type="match status" value="1"/>
</dbReference>
<dbReference type="SUPFAM" id="SSF54862">
    <property type="entry name" value="4Fe-4S ferredoxins"/>
    <property type="match status" value="1"/>
</dbReference>
<keyword evidence="4" id="KW-0004">4Fe-4S</keyword>
<dbReference type="GO" id="GO:0051539">
    <property type="term" value="F:4 iron, 4 sulfur cluster binding"/>
    <property type="evidence" value="ECO:0007669"/>
    <property type="project" value="UniProtKB-KW"/>
</dbReference>
<keyword evidence="5" id="KW-0001">2Fe-2S</keyword>
<keyword evidence="7" id="KW-0479">Metal-binding</keyword>
<dbReference type="InterPro" id="IPR054351">
    <property type="entry name" value="NADH_UbQ_OxRdtase_ferredoxin"/>
</dbReference>
<dbReference type="CDD" id="cd00207">
    <property type="entry name" value="fer2"/>
    <property type="match status" value="1"/>
</dbReference>
<reference evidence="17" key="1">
    <citation type="submission" date="2024-05" db="EMBL/GenBank/DDBJ databases">
        <title>Planctomycetes of the genus Singulisphaera possess chitinolytic capabilities.</title>
        <authorList>
            <person name="Ivanova A."/>
        </authorList>
    </citation>
    <scope>NUCLEOTIDE SEQUENCE</scope>
    <source>
        <strain evidence="17">Ch08T</strain>
    </source>
</reference>
<dbReference type="SUPFAM" id="SSF54292">
    <property type="entry name" value="2Fe-2S ferredoxin-like"/>
    <property type="match status" value="1"/>
</dbReference>
<dbReference type="GO" id="GO:0046872">
    <property type="term" value="F:metal ion binding"/>
    <property type="evidence" value="ECO:0007669"/>
    <property type="project" value="UniProtKB-KW"/>
</dbReference>
<evidence type="ECO:0000256" key="13">
    <source>
        <dbReference type="ARBA" id="ARBA00034078"/>
    </source>
</evidence>
<keyword evidence="12" id="KW-0472">Membrane</keyword>
<evidence type="ECO:0000256" key="1">
    <source>
        <dbReference type="ARBA" id="ARBA00001966"/>
    </source>
</evidence>
<dbReference type="SMART" id="SM00929">
    <property type="entry name" value="NADH-G_4Fe-4S_3"/>
    <property type="match status" value="1"/>
</dbReference>
<dbReference type="FunFam" id="3.30.70.20:FF:000002">
    <property type="entry name" value="NADH-ubiquinone oxidoreductase 75 kDa subunit"/>
    <property type="match status" value="1"/>
</dbReference>
<dbReference type="GO" id="GO:0042773">
    <property type="term" value="P:ATP synthesis coupled electron transport"/>
    <property type="evidence" value="ECO:0007669"/>
    <property type="project" value="InterPro"/>
</dbReference>
<dbReference type="Gene3D" id="3.10.20.740">
    <property type="match status" value="1"/>
</dbReference>
<comment type="cofactor">
    <cofactor evidence="1">
        <name>[4Fe-4S] cluster</name>
        <dbReference type="ChEBI" id="CHEBI:49883"/>
    </cofactor>
</comment>
<dbReference type="Pfam" id="PF22117">
    <property type="entry name" value="Fer4_Nqo3"/>
    <property type="match status" value="1"/>
</dbReference>
<comment type="subcellular location">
    <subcellularLocation>
        <location evidence="2">Membrane</location>
    </subcellularLocation>
</comment>
<evidence type="ECO:0000256" key="10">
    <source>
        <dbReference type="ARBA" id="ARBA00023014"/>
    </source>
</evidence>
<keyword evidence="9" id="KW-0408">Iron</keyword>
<comment type="similarity">
    <text evidence="3">Belongs to the complex I 75 kDa subunit family.</text>
</comment>
<dbReference type="Gene3D" id="3.30.70.20">
    <property type="match status" value="1"/>
</dbReference>
<dbReference type="GO" id="GO:0048038">
    <property type="term" value="F:quinone binding"/>
    <property type="evidence" value="ECO:0007669"/>
    <property type="project" value="UniProtKB-KW"/>
</dbReference>
<dbReference type="InterPro" id="IPR006656">
    <property type="entry name" value="Mopterin_OxRdtase"/>
</dbReference>
<gene>
    <name evidence="17" type="ORF">V5E97_34335</name>
</gene>
<dbReference type="InterPro" id="IPR019574">
    <property type="entry name" value="NADH_UbQ_OxRdtase_Gsu_4Fe4S-bd"/>
</dbReference>
<dbReference type="PANTHER" id="PTHR43105">
    <property type="entry name" value="RESPIRATORY NITRATE REDUCTASE"/>
    <property type="match status" value="1"/>
</dbReference>
<dbReference type="GO" id="GO:0016020">
    <property type="term" value="C:membrane"/>
    <property type="evidence" value="ECO:0007669"/>
    <property type="project" value="UniProtKB-SubCell"/>
</dbReference>
<dbReference type="InterPro" id="IPR001041">
    <property type="entry name" value="2Fe-2S_ferredoxin-type"/>
</dbReference>
<evidence type="ECO:0000313" key="17">
    <source>
        <dbReference type="EMBL" id="XBH03352.1"/>
    </source>
</evidence>
<dbReference type="Pfam" id="PF00384">
    <property type="entry name" value="Molybdopterin"/>
    <property type="match status" value="1"/>
</dbReference>
<comment type="cofactor">
    <cofactor evidence="13">
        <name>[2Fe-2S] cluster</name>
        <dbReference type="ChEBI" id="CHEBI:190135"/>
    </cofactor>
</comment>